<dbReference type="InterPro" id="IPR005279">
    <property type="entry name" value="Dipep/tripep_permease"/>
</dbReference>
<feature type="transmembrane region" description="Helical" evidence="7">
    <location>
        <begin position="42"/>
        <end position="62"/>
    </location>
</feature>
<dbReference type="Proteomes" id="UP000247892">
    <property type="component" value="Unassembled WGS sequence"/>
</dbReference>
<evidence type="ECO:0000256" key="7">
    <source>
        <dbReference type="SAM" id="Phobius"/>
    </source>
</evidence>
<organism evidence="8 9">
    <name type="scientific">Prauserella flavalba</name>
    <dbReference type="NCBI Taxonomy" id="1477506"/>
    <lineage>
        <taxon>Bacteria</taxon>
        <taxon>Bacillati</taxon>
        <taxon>Actinomycetota</taxon>
        <taxon>Actinomycetes</taxon>
        <taxon>Pseudonocardiales</taxon>
        <taxon>Pseudonocardiaceae</taxon>
        <taxon>Prauserella</taxon>
    </lineage>
</organism>
<keyword evidence="3" id="KW-1003">Cell membrane</keyword>
<sequence length="493" mass="52008">MQVNAAPAAGGSTAAQLRQPPGFGTLFFTELWERFSFAGMRAILVLFMAAPIAEGGLGLGAVTAASLYAVYNSMVYMLSLPGGWIADRLWGSQKAVFVGGCTIAAGHLVLTIPAVPTSYAALVLIAIGTGTLKASVPTILGGLYAPDDPRRDPGFTLYYLSIQIGGFTAPFVTGALAVAFNWHVAFAAAGIGMLLGLAVYTVGRKKFGDVGATAPQPATPEERRKVGRKALLWGGAAAALLAIDILLGWFSLGQLINIMSIVGLVVPVVYFAAMFRTPEVTAAEKSRLWAFVWFFVAAALFWLVYDQAGSTVSLFIKDSTDRTMFGWEVPVGFFQSAHAAFMITLGSAFVLIWAKMGRRQPKTPAKFGISLTFIGASFLLLGLAATTATDGDKALVWWIVGFFFLQGVAETHLGPVGLSASSKLAPARFATQTIGLWYLSTATGGAIQGQVVKLQNVLSPPVYFASQGLLLVLAGVILFLAARRIKGLMGEAA</sequence>
<gene>
    <name evidence="8" type="ORF">BA062_12835</name>
</gene>
<evidence type="ECO:0000256" key="4">
    <source>
        <dbReference type="ARBA" id="ARBA00022692"/>
    </source>
</evidence>
<feature type="transmembrane region" description="Helical" evidence="7">
    <location>
        <begin position="68"/>
        <end position="86"/>
    </location>
</feature>
<dbReference type="AlphaFoldDB" id="A0A318LV60"/>
<dbReference type="EMBL" id="MASU01000005">
    <property type="protein sequence ID" value="PXY36297.1"/>
    <property type="molecule type" value="Genomic_DNA"/>
</dbReference>
<dbReference type="Gene3D" id="1.20.1250.20">
    <property type="entry name" value="MFS general substrate transporter like domains"/>
    <property type="match status" value="1"/>
</dbReference>
<dbReference type="GO" id="GO:0005886">
    <property type="term" value="C:plasma membrane"/>
    <property type="evidence" value="ECO:0007669"/>
    <property type="project" value="UniProtKB-SubCell"/>
</dbReference>
<accession>A0A318LV60</accession>
<feature type="transmembrane region" description="Helical" evidence="7">
    <location>
        <begin position="366"/>
        <end position="388"/>
    </location>
</feature>
<dbReference type="CDD" id="cd17346">
    <property type="entry name" value="MFS_DtpA_like"/>
    <property type="match status" value="1"/>
</dbReference>
<comment type="caution">
    <text evidence="8">The sequence shown here is derived from an EMBL/GenBank/DDBJ whole genome shotgun (WGS) entry which is preliminary data.</text>
</comment>
<dbReference type="PANTHER" id="PTHR23517:SF15">
    <property type="entry name" value="PROTON-DEPENDENT OLIGOPEPTIDE FAMILY TRANSPORT PROTEIN"/>
    <property type="match status" value="1"/>
</dbReference>
<feature type="transmembrane region" description="Helical" evidence="7">
    <location>
        <begin position="394"/>
        <end position="413"/>
    </location>
</feature>
<keyword evidence="2" id="KW-0813">Transport</keyword>
<feature type="transmembrane region" description="Helical" evidence="7">
    <location>
        <begin position="434"/>
        <end position="451"/>
    </location>
</feature>
<dbReference type="InterPro" id="IPR036259">
    <property type="entry name" value="MFS_trans_sf"/>
</dbReference>
<evidence type="ECO:0008006" key="10">
    <source>
        <dbReference type="Google" id="ProtNLM"/>
    </source>
</evidence>
<keyword evidence="6 7" id="KW-0472">Membrane</keyword>
<dbReference type="InterPro" id="IPR050171">
    <property type="entry name" value="MFS_Transporters"/>
</dbReference>
<evidence type="ECO:0000256" key="5">
    <source>
        <dbReference type="ARBA" id="ARBA00022989"/>
    </source>
</evidence>
<feature type="transmembrane region" description="Helical" evidence="7">
    <location>
        <begin position="184"/>
        <end position="203"/>
    </location>
</feature>
<dbReference type="SUPFAM" id="SSF103473">
    <property type="entry name" value="MFS general substrate transporter"/>
    <property type="match status" value="1"/>
</dbReference>
<feature type="transmembrane region" description="Helical" evidence="7">
    <location>
        <begin position="157"/>
        <end position="178"/>
    </location>
</feature>
<comment type="subcellular location">
    <subcellularLocation>
        <location evidence="1">Cell membrane</location>
        <topology evidence="1">Multi-pass membrane protein</topology>
    </subcellularLocation>
</comment>
<feature type="transmembrane region" description="Helical" evidence="7">
    <location>
        <begin position="95"/>
        <end position="115"/>
    </location>
</feature>
<evidence type="ECO:0000313" key="9">
    <source>
        <dbReference type="Proteomes" id="UP000247892"/>
    </source>
</evidence>
<evidence type="ECO:0000313" key="8">
    <source>
        <dbReference type="EMBL" id="PXY36297.1"/>
    </source>
</evidence>
<reference evidence="8 9" key="1">
    <citation type="submission" date="2016-07" db="EMBL/GenBank/DDBJ databases">
        <title>Draft genome sequence of Prauserella sp. YIM 121212, isolated from alkaline soil.</title>
        <authorList>
            <person name="Ruckert C."/>
            <person name="Albersmeier A."/>
            <person name="Jiang C.-L."/>
            <person name="Jiang Y."/>
            <person name="Kalinowski J."/>
            <person name="Schneider O."/>
            <person name="Winkler A."/>
            <person name="Zotchev S.B."/>
        </authorList>
    </citation>
    <scope>NUCLEOTIDE SEQUENCE [LARGE SCALE GENOMIC DNA]</scope>
    <source>
        <strain evidence="8 9">YIM 121212</strain>
    </source>
</reference>
<dbReference type="RefSeq" id="WP_168213934.1">
    <property type="nucleotide sequence ID" value="NZ_MASU01000005.1"/>
</dbReference>
<dbReference type="GO" id="GO:0015833">
    <property type="term" value="P:peptide transport"/>
    <property type="evidence" value="ECO:0007669"/>
    <property type="project" value="InterPro"/>
</dbReference>
<feature type="transmembrane region" description="Helical" evidence="7">
    <location>
        <begin position="287"/>
        <end position="305"/>
    </location>
</feature>
<dbReference type="GO" id="GO:1904680">
    <property type="term" value="F:peptide transmembrane transporter activity"/>
    <property type="evidence" value="ECO:0007669"/>
    <property type="project" value="InterPro"/>
</dbReference>
<dbReference type="InterPro" id="IPR000109">
    <property type="entry name" value="POT_fam"/>
</dbReference>
<evidence type="ECO:0000256" key="2">
    <source>
        <dbReference type="ARBA" id="ARBA00022448"/>
    </source>
</evidence>
<protein>
    <recommendedName>
        <fullName evidence="10">MFS transporter</fullName>
    </recommendedName>
</protein>
<feature type="transmembrane region" description="Helical" evidence="7">
    <location>
        <begin position="333"/>
        <end position="354"/>
    </location>
</feature>
<dbReference type="NCBIfam" id="TIGR00924">
    <property type="entry name" value="yjdL_sub1_fam"/>
    <property type="match status" value="1"/>
</dbReference>
<feature type="transmembrane region" description="Helical" evidence="7">
    <location>
        <begin position="463"/>
        <end position="482"/>
    </location>
</feature>
<keyword evidence="9" id="KW-1185">Reference proteome</keyword>
<keyword evidence="5 7" id="KW-1133">Transmembrane helix</keyword>
<keyword evidence="4 7" id="KW-0812">Transmembrane</keyword>
<dbReference type="Pfam" id="PF00854">
    <property type="entry name" value="PTR2"/>
    <property type="match status" value="1"/>
</dbReference>
<proteinExistence type="predicted"/>
<feature type="transmembrane region" description="Helical" evidence="7">
    <location>
        <begin position="256"/>
        <end position="275"/>
    </location>
</feature>
<feature type="transmembrane region" description="Helical" evidence="7">
    <location>
        <begin position="121"/>
        <end position="145"/>
    </location>
</feature>
<evidence type="ECO:0000256" key="3">
    <source>
        <dbReference type="ARBA" id="ARBA00022475"/>
    </source>
</evidence>
<evidence type="ECO:0000256" key="1">
    <source>
        <dbReference type="ARBA" id="ARBA00004651"/>
    </source>
</evidence>
<name>A0A318LV60_9PSEU</name>
<feature type="transmembrane region" description="Helical" evidence="7">
    <location>
        <begin position="230"/>
        <end position="250"/>
    </location>
</feature>
<dbReference type="PANTHER" id="PTHR23517">
    <property type="entry name" value="RESISTANCE PROTEIN MDTM, PUTATIVE-RELATED-RELATED"/>
    <property type="match status" value="1"/>
</dbReference>
<evidence type="ECO:0000256" key="6">
    <source>
        <dbReference type="ARBA" id="ARBA00023136"/>
    </source>
</evidence>